<organism evidence="2">
    <name type="scientific">candidate division WOR-3 bacterium</name>
    <dbReference type="NCBI Taxonomy" id="2052148"/>
    <lineage>
        <taxon>Bacteria</taxon>
        <taxon>Bacteria division WOR-3</taxon>
    </lineage>
</organism>
<feature type="transmembrane region" description="Helical" evidence="1">
    <location>
        <begin position="173"/>
        <end position="189"/>
    </location>
</feature>
<proteinExistence type="predicted"/>
<keyword evidence="1" id="KW-0812">Transmembrane</keyword>
<reference evidence="2" key="1">
    <citation type="journal article" date="2020" name="mSystems">
        <title>Genome- and Community-Level Interaction Insights into Carbon Utilization and Element Cycling Functions of Hydrothermarchaeota in Hydrothermal Sediment.</title>
        <authorList>
            <person name="Zhou Z."/>
            <person name="Liu Y."/>
            <person name="Xu W."/>
            <person name="Pan J."/>
            <person name="Luo Z.H."/>
            <person name="Li M."/>
        </authorList>
    </citation>
    <scope>NUCLEOTIDE SEQUENCE [LARGE SCALE GENOMIC DNA]</scope>
    <source>
        <strain evidence="2">SpSt-464</strain>
    </source>
</reference>
<protein>
    <recommendedName>
        <fullName evidence="3">YfhO family protein</fullName>
    </recommendedName>
</protein>
<comment type="caution">
    <text evidence="2">The sequence shown here is derived from an EMBL/GenBank/DDBJ whole genome shotgun (WGS) entry which is preliminary data.</text>
</comment>
<keyword evidence="1" id="KW-0472">Membrane</keyword>
<accession>A0A7C3J5I9</accession>
<feature type="transmembrane region" description="Helical" evidence="1">
    <location>
        <begin position="800"/>
        <end position="821"/>
    </location>
</feature>
<feature type="transmembrane region" description="Helical" evidence="1">
    <location>
        <begin position="127"/>
        <end position="145"/>
    </location>
</feature>
<feature type="transmembrane region" description="Helical" evidence="1">
    <location>
        <begin position="515"/>
        <end position="533"/>
    </location>
</feature>
<evidence type="ECO:0008006" key="3">
    <source>
        <dbReference type="Google" id="ProtNLM"/>
    </source>
</evidence>
<feature type="transmembrane region" description="Helical" evidence="1">
    <location>
        <begin position="408"/>
        <end position="426"/>
    </location>
</feature>
<feature type="transmembrane region" description="Helical" evidence="1">
    <location>
        <begin position="195"/>
        <end position="211"/>
    </location>
</feature>
<feature type="transmembrane region" description="Helical" evidence="1">
    <location>
        <begin position="347"/>
        <end position="363"/>
    </location>
</feature>
<feature type="transmembrane region" description="Helical" evidence="1">
    <location>
        <begin position="94"/>
        <end position="115"/>
    </location>
</feature>
<feature type="transmembrane region" description="Helical" evidence="1">
    <location>
        <begin position="223"/>
        <end position="256"/>
    </location>
</feature>
<feature type="transmembrane region" description="Helical" evidence="1">
    <location>
        <begin position="370"/>
        <end position="388"/>
    </location>
</feature>
<dbReference type="InterPro" id="IPR018580">
    <property type="entry name" value="Uncharacterised_YfhO"/>
</dbReference>
<name>A0A7C3J5I9_UNCW3</name>
<evidence type="ECO:0000313" key="2">
    <source>
        <dbReference type="EMBL" id="HFK23310.1"/>
    </source>
</evidence>
<evidence type="ECO:0000256" key="1">
    <source>
        <dbReference type="SAM" id="Phobius"/>
    </source>
</evidence>
<sequence length="830" mass="96656">MKKEIKKDKIYIIILAILPLIIFGKVLFTGKMLFGTDWVVGEYIQRYFVQENIMSGNFPLWNPMKFAGIPTGEGFLGDIFYPITLFLKMFIPMFILWTLTFVIHSFIAGLGTYLFARELTEDKDISFFGSIAYMFTGIILTETYGGHDGRVIVMSYLPLVLYFLYLGFKKEKFFFYGFAGISAGLMFLSGHIQSSYYVLLISLFFISYLHIDRDYKNRFRNWTYLVSFILGVVFSFVNKYFGFLIFILSVFILPVILDKNFNKKSLRIYLSLIFFTLTTFLLCSVQYIPILRFLPDAARGVSRDYNYSISWAMGFPDIIDMFFHGFSGVNVGQLNTYWGENPFKLHHSYPGIIIMFLGLAGILRSKKSSILNFFTITFFLSLIIALGGKTPFFRFFWMLFPYFDKFRAPELIIFINIFSLIILSTLTVKNIDSKSLKISFALITILGLTIILFPSFYESIFSKNIYNNFSEGVKQMRINNLKYCLNSVKLTILFNIFVIFVVFFLFTKFKNINRFYLLLSLSLFQFFEMYYYSKDYIVSVPAPGEYYKKDEIVSEIQKDMNLLRVFPISYGENDFLNLYGIQTISGNHPSPFYEYQIFVNNPSSVMFNPQTLFDKKNRLKLLNVRYLITPKIPADTTGYPKSTQDMIIFYQALFRNMGFEPYFYGKDYMLHISTDFLPRFFVVDSFVKVDDINGALSIIDKSDFDPRKYAIVEKSEVDLKKVEENLAYRIDSIVYTPNKVSLVVQTNKESILLMLDQYYKGWNVKVNEKCSKLLKVDGIFRGVKLTSGVNRVVFSFSSTLQIFSAIISLFGIILVFLVFYVERKAMLNKR</sequence>
<feature type="transmembrane region" description="Helical" evidence="1">
    <location>
        <begin position="487"/>
        <end position="506"/>
    </location>
</feature>
<dbReference type="PANTHER" id="PTHR38454:SF1">
    <property type="entry name" value="INTEGRAL MEMBRANE PROTEIN"/>
    <property type="match status" value="1"/>
</dbReference>
<gene>
    <name evidence="2" type="ORF">ENS15_01445</name>
</gene>
<feature type="transmembrane region" description="Helical" evidence="1">
    <location>
        <begin position="438"/>
        <end position="457"/>
    </location>
</feature>
<feature type="transmembrane region" description="Helical" evidence="1">
    <location>
        <begin position="151"/>
        <end position="168"/>
    </location>
</feature>
<feature type="transmembrane region" description="Helical" evidence="1">
    <location>
        <begin position="12"/>
        <end position="34"/>
    </location>
</feature>
<keyword evidence="1" id="KW-1133">Transmembrane helix</keyword>
<dbReference type="Pfam" id="PF09586">
    <property type="entry name" value="YfhO"/>
    <property type="match status" value="1"/>
</dbReference>
<dbReference type="PANTHER" id="PTHR38454">
    <property type="entry name" value="INTEGRAL MEMBRANE PROTEIN-RELATED"/>
    <property type="match status" value="1"/>
</dbReference>
<dbReference type="AlphaFoldDB" id="A0A7C3J5I9"/>
<feature type="transmembrane region" description="Helical" evidence="1">
    <location>
        <begin position="268"/>
        <end position="288"/>
    </location>
</feature>
<dbReference type="EMBL" id="DSTT01000002">
    <property type="protein sequence ID" value="HFK23310.1"/>
    <property type="molecule type" value="Genomic_DNA"/>
</dbReference>
<feature type="transmembrane region" description="Helical" evidence="1">
    <location>
        <begin position="309"/>
        <end position="327"/>
    </location>
</feature>